<sequence>MRNGLSAPKGISAEGAEQGQRAGELEKTKQTCFCHLCKLMLDRWRAKDFGDRKGDTKSRCSASS</sequence>
<evidence type="ECO:0000256" key="1">
    <source>
        <dbReference type="SAM" id="MobiDB-lite"/>
    </source>
</evidence>
<reference evidence="2 3" key="1">
    <citation type="journal article" date="2007" name="Nature">
        <title>Evolution of genes and genomes on the Drosophila phylogeny.</title>
        <authorList>
            <consortium name="Drosophila 12 Genomes Consortium"/>
            <person name="Clark A.G."/>
            <person name="Eisen M.B."/>
            <person name="Smith D.R."/>
            <person name="Bergman C.M."/>
            <person name="Oliver B."/>
            <person name="Markow T.A."/>
            <person name="Kaufman T.C."/>
            <person name="Kellis M."/>
            <person name="Gelbart W."/>
            <person name="Iyer V.N."/>
            <person name="Pollard D.A."/>
            <person name="Sackton T.B."/>
            <person name="Larracuente A.M."/>
            <person name="Singh N.D."/>
            <person name="Abad J.P."/>
            <person name="Abt D.N."/>
            <person name="Adryan B."/>
            <person name="Aguade M."/>
            <person name="Akashi H."/>
            <person name="Anderson W.W."/>
            <person name="Aquadro C.F."/>
            <person name="Ardell D.H."/>
            <person name="Arguello R."/>
            <person name="Artieri C.G."/>
            <person name="Barbash D.A."/>
            <person name="Barker D."/>
            <person name="Barsanti P."/>
            <person name="Batterham P."/>
            <person name="Batzoglou S."/>
            <person name="Begun D."/>
            <person name="Bhutkar A."/>
            <person name="Blanco E."/>
            <person name="Bosak S.A."/>
            <person name="Bradley R.K."/>
            <person name="Brand A.D."/>
            <person name="Brent M.R."/>
            <person name="Brooks A.N."/>
            <person name="Brown R.H."/>
            <person name="Butlin R.K."/>
            <person name="Caggese C."/>
            <person name="Calvi B.R."/>
            <person name="Bernardo de Carvalho A."/>
            <person name="Caspi A."/>
            <person name="Castrezana S."/>
            <person name="Celniker S.E."/>
            <person name="Chang J.L."/>
            <person name="Chapple C."/>
            <person name="Chatterji S."/>
            <person name="Chinwalla A."/>
            <person name="Civetta A."/>
            <person name="Clifton S.W."/>
            <person name="Comeron J.M."/>
            <person name="Costello J.C."/>
            <person name="Coyne J.A."/>
            <person name="Daub J."/>
            <person name="David R.G."/>
            <person name="Delcher A.L."/>
            <person name="Delehaunty K."/>
            <person name="Do C.B."/>
            <person name="Ebling H."/>
            <person name="Edwards K."/>
            <person name="Eickbush T."/>
            <person name="Evans J.D."/>
            <person name="Filipski A."/>
            <person name="Findeiss S."/>
            <person name="Freyhult E."/>
            <person name="Fulton L."/>
            <person name="Fulton R."/>
            <person name="Garcia A.C."/>
            <person name="Gardiner A."/>
            <person name="Garfield D.A."/>
            <person name="Garvin B.E."/>
            <person name="Gibson G."/>
            <person name="Gilbert D."/>
            <person name="Gnerre S."/>
            <person name="Godfrey J."/>
            <person name="Good R."/>
            <person name="Gotea V."/>
            <person name="Gravely B."/>
            <person name="Greenberg A.J."/>
            <person name="Griffiths-Jones S."/>
            <person name="Gross S."/>
            <person name="Guigo R."/>
            <person name="Gustafson E.A."/>
            <person name="Haerty W."/>
            <person name="Hahn M.W."/>
            <person name="Halligan D.L."/>
            <person name="Halpern A.L."/>
            <person name="Halter G.M."/>
            <person name="Han M.V."/>
            <person name="Heger A."/>
            <person name="Hillier L."/>
            <person name="Hinrichs A.S."/>
            <person name="Holmes I."/>
            <person name="Hoskins R.A."/>
            <person name="Hubisz M.J."/>
            <person name="Hultmark D."/>
            <person name="Huntley M.A."/>
            <person name="Jaffe D.B."/>
            <person name="Jagadeeshan S."/>
            <person name="Jeck W.R."/>
            <person name="Johnson J."/>
            <person name="Jones C.D."/>
            <person name="Jordan W.C."/>
            <person name="Karpen G.H."/>
            <person name="Kataoka E."/>
            <person name="Keightley P.D."/>
            <person name="Kheradpour P."/>
            <person name="Kirkness E.F."/>
            <person name="Koerich L.B."/>
            <person name="Kristiansen K."/>
            <person name="Kudrna D."/>
            <person name="Kulathinal R.J."/>
            <person name="Kumar S."/>
            <person name="Kwok R."/>
            <person name="Lander E."/>
            <person name="Langley C.H."/>
            <person name="Lapoint R."/>
            <person name="Lazzaro B.P."/>
            <person name="Lee S.J."/>
            <person name="Levesque L."/>
            <person name="Li R."/>
            <person name="Lin C.F."/>
            <person name="Lin M.F."/>
            <person name="Lindblad-Toh K."/>
            <person name="Llopart A."/>
            <person name="Long M."/>
            <person name="Low L."/>
            <person name="Lozovsky E."/>
            <person name="Lu J."/>
            <person name="Luo M."/>
            <person name="Machado C.A."/>
            <person name="Makalowski W."/>
            <person name="Marzo M."/>
            <person name="Matsuda M."/>
            <person name="Matzkin L."/>
            <person name="McAllister B."/>
            <person name="McBride C.S."/>
            <person name="McKernan B."/>
            <person name="McKernan K."/>
            <person name="Mendez-Lago M."/>
            <person name="Minx P."/>
            <person name="Mollenhauer M.U."/>
            <person name="Montooth K."/>
            <person name="Mount S.M."/>
            <person name="Mu X."/>
            <person name="Myers E."/>
            <person name="Negre B."/>
            <person name="Newfeld S."/>
            <person name="Nielsen R."/>
            <person name="Noor M.A."/>
            <person name="O'Grady P."/>
            <person name="Pachter L."/>
            <person name="Papaceit M."/>
            <person name="Parisi M.J."/>
            <person name="Parisi M."/>
            <person name="Parts L."/>
            <person name="Pedersen J.S."/>
            <person name="Pesole G."/>
            <person name="Phillippy A.M."/>
            <person name="Ponting C.P."/>
            <person name="Pop M."/>
            <person name="Porcelli D."/>
            <person name="Powell J.R."/>
            <person name="Prohaska S."/>
            <person name="Pruitt K."/>
            <person name="Puig M."/>
            <person name="Quesneville H."/>
            <person name="Ram K.R."/>
            <person name="Rand D."/>
            <person name="Rasmussen M.D."/>
            <person name="Reed L.K."/>
            <person name="Reenan R."/>
            <person name="Reily A."/>
            <person name="Remington K.A."/>
            <person name="Rieger T.T."/>
            <person name="Ritchie M.G."/>
            <person name="Robin C."/>
            <person name="Rogers Y.H."/>
            <person name="Rohde C."/>
            <person name="Rozas J."/>
            <person name="Rubenfield M.J."/>
            <person name="Ruiz A."/>
            <person name="Russo S."/>
            <person name="Salzberg S.L."/>
            <person name="Sanchez-Gracia A."/>
            <person name="Saranga D.J."/>
            <person name="Sato H."/>
            <person name="Schaeffer S.W."/>
            <person name="Schatz M.C."/>
            <person name="Schlenke T."/>
            <person name="Schwartz R."/>
            <person name="Segarra C."/>
            <person name="Singh R.S."/>
            <person name="Sirot L."/>
            <person name="Sirota M."/>
            <person name="Sisneros N.B."/>
            <person name="Smith C.D."/>
            <person name="Smith T.F."/>
            <person name="Spieth J."/>
            <person name="Stage D.E."/>
            <person name="Stark A."/>
            <person name="Stephan W."/>
            <person name="Strausberg R.L."/>
            <person name="Strempel S."/>
            <person name="Sturgill D."/>
            <person name="Sutton G."/>
            <person name="Sutton G.G."/>
            <person name="Tao W."/>
            <person name="Teichmann S."/>
            <person name="Tobari Y.N."/>
            <person name="Tomimura Y."/>
            <person name="Tsolas J.M."/>
            <person name="Valente V.L."/>
            <person name="Venter E."/>
            <person name="Venter J.C."/>
            <person name="Vicario S."/>
            <person name="Vieira F.G."/>
            <person name="Vilella A.J."/>
            <person name="Villasante A."/>
            <person name="Walenz B."/>
            <person name="Wang J."/>
            <person name="Wasserman M."/>
            <person name="Watts T."/>
            <person name="Wilson D."/>
            <person name="Wilson R.K."/>
            <person name="Wing R.A."/>
            <person name="Wolfner M.F."/>
            <person name="Wong A."/>
            <person name="Wong G.K."/>
            <person name="Wu C.I."/>
            <person name="Wu G."/>
            <person name="Yamamoto D."/>
            <person name="Yang H.P."/>
            <person name="Yang S.P."/>
            <person name="Yorke J.A."/>
            <person name="Yoshida K."/>
            <person name="Zdobnov E."/>
            <person name="Zhang P."/>
            <person name="Zhang Y."/>
            <person name="Zimin A.V."/>
            <person name="Baldwin J."/>
            <person name="Abdouelleil A."/>
            <person name="Abdulkadir J."/>
            <person name="Abebe A."/>
            <person name="Abera B."/>
            <person name="Abreu J."/>
            <person name="Acer S.C."/>
            <person name="Aftuck L."/>
            <person name="Alexander A."/>
            <person name="An P."/>
            <person name="Anderson E."/>
            <person name="Anderson S."/>
            <person name="Arachi H."/>
            <person name="Azer M."/>
            <person name="Bachantsang P."/>
            <person name="Barry A."/>
            <person name="Bayul T."/>
            <person name="Berlin A."/>
            <person name="Bessette D."/>
            <person name="Bloom T."/>
            <person name="Blye J."/>
            <person name="Boguslavskiy L."/>
            <person name="Bonnet C."/>
            <person name="Boukhgalter B."/>
            <person name="Bourzgui I."/>
            <person name="Brown A."/>
            <person name="Cahill P."/>
            <person name="Channer S."/>
            <person name="Cheshatsang Y."/>
            <person name="Chuda L."/>
            <person name="Citroen M."/>
            <person name="Collymore A."/>
            <person name="Cooke P."/>
            <person name="Costello M."/>
            <person name="D'Aco K."/>
            <person name="Daza R."/>
            <person name="De Haan G."/>
            <person name="DeGray S."/>
            <person name="DeMaso C."/>
            <person name="Dhargay N."/>
            <person name="Dooley K."/>
            <person name="Dooley E."/>
            <person name="Doricent M."/>
            <person name="Dorje P."/>
            <person name="Dorjee K."/>
            <person name="Dupes A."/>
            <person name="Elong R."/>
            <person name="Falk J."/>
            <person name="Farina A."/>
            <person name="Faro S."/>
            <person name="Ferguson D."/>
            <person name="Fisher S."/>
            <person name="Foley C.D."/>
            <person name="Franke A."/>
            <person name="Friedrich D."/>
            <person name="Gadbois L."/>
            <person name="Gearin G."/>
            <person name="Gearin C.R."/>
            <person name="Giannoukos G."/>
            <person name="Goode T."/>
            <person name="Graham J."/>
            <person name="Grandbois E."/>
            <person name="Grewal S."/>
            <person name="Gyaltsen K."/>
            <person name="Hafez N."/>
            <person name="Hagos B."/>
            <person name="Hall J."/>
            <person name="Henson C."/>
            <person name="Hollinger A."/>
            <person name="Honan T."/>
            <person name="Huard M.D."/>
            <person name="Hughes L."/>
            <person name="Hurhula B."/>
            <person name="Husby M.E."/>
            <person name="Kamat A."/>
            <person name="Kanga B."/>
            <person name="Kashin S."/>
            <person name="Khazanovich D."/>
            <person name="Kisner P."/>
            <person name="Lance K."/>
            <person name="Lara M."/>
            <person name="Lee W."/>
            <person name="Lennon N."/>
            <person name="Letendre F."/>
            <person name="LeVine R."/>
            <person name="Lipovsky A."/>
            <person name="Liu X."/>
            <person name="Liu J."/>
            <person name="Liu S."/>
            <person name="Lokyitsang T."/>
            <person name="Lokyitsang Y."/>
            <person name="Lubonja R."/>
            <person name="Lui A."/>
            <person name="MacDonald P."/>
            <person name="Magnisalis V."/>
            <person name="Maru K."/>
            <person name="Matthews C."/>
            <person name="McCusker W."/>
            <person name="McDonough S."/>
            <person name="Mehta T."/>
            <person name="Meldrim J."/>
            <person name="Meneus L."/>
            <person name="Mihai O."/>
            <person name="Mihalev A."/>
            <person name="Mihova T."/>
            <person name="Mittelman R."/>
            <person name="Mlenga V."/>
            <person name="Montmayeur A."/>
            <person name="Mulrain L."/>
            <person name="Navidi A."/>
            <person name="Naylor J."/>
            <person name="Negash T."/>
            <person name="Nguyen T."/>
            <person name="Nguyen N."/>
            <person name="Nicol R."/>
            <person name="Norbu C."/>
            <person name="Norbu N."/>
            <person name="Novod N."/>
            <person name="O'Neill B."/>
            <person name="Osman S."/>
            <person name="Markiewicz E."/>
            <person name="Oyono O.L."/>
            <person name="Patti C."/>
            <person name="Phunkhang P."/>
            <person name="Pierre F."/>
            <person name="Priest M."/>
            <person name="Raghuraman S."/>
            <person name="Rege F."/>
            <person name="Reyes R."/>
            <person name="Rise C."/>
            <person name="Rogov P."/>
            <person name="Ross K."/>
            <person name="Ryan E."/>
            <person name="Settipalli S."/>
            <person name="Shea T."/>
            <person name="Sherpa N."/>
            <person name="Shi L."/>
            <person name="Shih D."/>
            <person name="Sparrow T."/>
            <person name="Spaulding J."/>
            <person name="Stalker J."/>
            <person name="Stange-Thomann N."/>
            <person name="Stavropoulos S."/>
            <person name="Stone C."/>
            <person name="Strader C."/>
            <person name="Tesfaye S."/>
            <person name="Thomson T."/>
            <person name="Thoulutsang Y."/>
            <person name="Thoulutsang D."/>
            <person name="Topham K."/>
            <person name="Topping I."/>
            <person name="Tsamla T."/>
            <person name="Vassiliev H."/>
            <person name="Vo A."/>
            <person name="Wangchuk T."/>
            <person name="Wangdi T."/>
            <person name="Weiand M."/>
            <person name="Wilkinson J."/>
            <person name="Wilson A."/>
            <person name="Yadav S."/>
            <person name="Young G."/>
            <person name="Yu Q."/>
            <person name="Zembek L."/>
            <person name="Zhong D."/>
            <person name="Zimmer A."/>
            <person name="Zwirko Z."/>
            <person name="Jaffe D.B."/>
            <person name="Alvarez P."/>
            <person name="Brockman W."/>
            <person name="Butler J."/>
            <person name="Chin C."/>
            <person name="Gnerre S."/>
            <person name="Grabherr M."/>
            <person name="Kleber M."/>
            <person name="Mauceli E."/>
            <person name="MacCallum I."/>
        </authorList>
    </citation>
    <scope>NUCLEOTIDE SEQUENCE [LARGE SCALE GENOMIC DNA]</scope>
    <source>
        <strain evidence="3">Tucson 14024-0371.13</strain>
    </source>
</reference>
<evidence type="ECO:0000313" key="2">
    <source>
        <dbReference type="EMBL" id="KPU73061.1"/>
    </source>
</evidence>
<feature type="region of interest" description="Disordered" evidence="1">
    <location>
        <begin position="1"/>
        <end position="25"/>
    </location>
</feature>
<protein>
    <submittedName>
        <fullName evidence="2">Uncharacterized protein</fullName>
    </submittedName>
</protein>
<gene>
    <name evidence="2" type="primary">Dana\GF27517</name>
    <name evidence="2" type="ORF">GF27517</name>
</gene>
<organism evidence="2 3">
    <name type="scientific">Drosophila ananassae</name>
    <name type="common">Fruit fly</name>
    <dbReference type="NCBI Taxonomy" id="7217"/>
    <lineage>
        <taxon>Eukaryota</taxon>
        <taxon>Metazoa</taxon>
        <taxon>Ecdysozoa</taxon>
        <taxon>Arthropoda</taxon>
        <taxon>Hexapoda</taxon>
        <taxon>Insecta</taxon>
        <taxon>Pterygota</taxon>
        <taxon>Neoptera</taxon>
        <taxon>Endopterygota</taxon>
        <taxon>Diptera</taxon>
        <taxon>Brachycera</taxon>
        <taxon>Muscomorpha</taxon>
        <taxon>Ephydroidea</taxon>
        <taxon>Drosophilidae</taxon>
        <taxon>Drosophila</taxon>
        <taxon>Sophophora</taxon>
    </lineage>
</organism>
<name>A0A0P8XUR6_DROAN</name>
<evidence type="ECO:0000313" key="3">
    <source>
        <dbReference type="Proteomes" id="UP000007801"/>
    </source>
</evidence>
<accession>A0A0P8XUR6</accession>
<proteinExistence type="predicted"/>
<dbReference type="EMBL" id="CH902620">
    <property type="protein sequence ID" value="KPU73061.1"/>
    <property type="molecule type" value="Genomic_DNA"/>
</dbReference>
<dbReference type="AlphaFoldDB" id="A0A0P8XUR6"/>
<dbReference type="Proteomes" id="UP000007801">
    <property type="component" value="Unassembled WGS sequence"/>
</dbReference>
<dbReference type="InParanoid" id="A0A0P8XUR6"/>
<keyword evidence="3" id="KW-1185">Reference proteome</keyword>